<evidence type="ECO:0000256" key="1">
    <source>
        <dbReference type="SAM" id="MobiDB-lite"/>
    </source>
</evidence>
<name>A0AAV7SKU2_PLEWA</name>
<accession>A0AAV7SKU2</accession>
<gene>
    <name evidence="2" type="ORF">NDU88_005083</name>
</gene>
<comment type="caution">
    <text evidence="2">The sequence shown here is derived from an EMBL/GenBank/DDBJ whole genome shotgun (WGS) entry which is preliminary data.</text>
</comment>
<sequence length="87" mass="9437">MVEVDRWRARLTIVGQAAGSEVCSAEDRRPGQEAARTQAEVKRAQKGALPATVRSVPLPQQEASERAPPRGPPALCRKEDTSEESVD</sequence>
<dbReference type="Proteomes" id="UP001066276">
    <property type="component" value="Chromosome 4_2"/>
</dbReference>
<proteinExistence type="predicted"/>
<keyword evidence="3" id="KW-1185">Reference proteome</keyword>
<reference evidence="2" key="1">
    <citation type="journal article" date="2022" name="bioRxiv">
        <title>Sequencing and chromosome-scale assembly of the giantPleurodeles waltlgenome.</title>
        <authorList>
            <person name="Brown T."/>
            <person name="Elewa A."/>
            <person name="Iarovenko S."/>
            <person name="Subramanian E."/>
            <person name="Araus A.J."/>
            <person name="Petzold A."/>
            <person name="Susuki M."/>
            <person name="Suzuki K.-i.T."/>
            <person name="Hayashi T."/>
            <person name="Toyoda A."/>
            <person name="Oliveira C."/>
            <person name="Osipova E."/>
            <person name="Leigh N.D."/>
            <person name="Simon A."/>
            <person name="Yun M.H."/>
        </authorList>
    </citation>
    <scope>NUCLEOTIDE SEQUENCE</scope>
    <source>
        <strain evidence="2">20211129_DDA</strain>
        <tissue evidence="2">Liver</tissue>
    </source>
</reference>
<feature type="region of interest" description="Disordered" evidence="1">
    <location>
        <begin position="18"/>
        <end position="87"/>
    </location>
</feature>
<evidence type="ECO:0000313" key="2">
    <source>
        <dbReference type="EMBL" id="KAJ1164649.1"/>
    </source>
</evidence>
<dbReference type="EMBL" id="JANPWB010000008">
    <property type="protein sequence ID" value="KAJ1164649.1"/>
    <property type="molecule type" value="Genomic_DNA"/>
</dbReference>
<evidence type="ECO:0000313" key="3">
    <source>
        <dbReference type="Proteomes" id="UP001066276"/>
    </source>
</evidence>
<organism evidence="2 3">
    <name type="scientific">Pleurodeles waltl</name>
    <name type="common">Iberian ribbed newt</name>
    <dbReference type="NCBI Taxonomy" id="8319"/>
    <lineage>
        <taxon>Eukaryota</taxon>
        <taxon>Metazoa</taxon>
        <taxon>Chordata</taxon>
        <taxon>Craniata</taxon>
        <taxon>Vertebrata</taxon>
        <taxon>Euteleostomi</taxon>
        <taxon>Amphibia</taxon>
        <taxon>Batrachia</taxon>
        <taxon>Caudata</taxon>
        <taxon>Salamandroidea</taxon>
        <taxon>Salamandridae</taxon>
        <taxon>Pleurodelinae</taxon>
        <taxon>Pleurodeles</taxon>
    </lineage>
</organism>
<protein>
    <submittedName>
        <fullName evidence="2">Uncharacterized protein</fullName>
    </submittedName>
</protein>
<dbReference type="AlphaFoldDB" id="A0AAV7SKU2"/>